<evidence type="ECO:0000259" key="3">
    <source>
        <dbReference type="Pfam" id="PF10620"/>
    </source>
</evidence>
<evidence type="ECO:0000256" key="1">
    <source>
        <dbReference type="ARBA" id="ARBA00022679"/>
    </source>
</evidence>
<dbReference type="Proteomes" id="UP000241538">
    <property type="component" value="Chromosome"/>
</dbReference>
<dbReference type="InterPro" id="IPR017557">
    <property type="entry name" value="Holo-ACP_synthase"/>
</dbReference>
<dbReference type="RefSeq" id="WP_033784185.1">
    <property type="nucleotide sequence ID" value="NZ_CP028349.1"/>
</dbReference>
<dbReference type="GO" id="GO:0016779">
    <property type="term" value="F:nucleotidyltransferase activity"/>
    <property type="evidence" value="ECO:0007669"/>
    <property type="project" value="UniProtKB-KW"/>
</dbReference>
<name>A0AAN1NMP5_9GAMM</name>
<accession>A0AAN1NMP5</accession>
<protein>
    <submittedName>
        <fullName evidence="5">Malonate decarboxylase holo-ACP synthase</fullName>
    </submittedName>
</protein>
<organism evidence="5 6">
    <name type="scientific">Pantoea vagans</name>
    <dbReference type="NCBI Taxonomy" id="470934"/>
    <lineage>
        <taxon>Bacteria</taxon>
        <taxon>Pseudomonadati</taxon>
        <taxon>Pseudomonadota</taxon>
        <taxon>Gammaproteobacteria</taxon>
        <taxon>Enterobacterales</taxon>
        <taxon>Erwiniaceae</taxon>
        <taxon>Pantoea</taxon>
    </lineage>
</organism>
<evidence type="ECO:0000259" key="4">
    <source>
        <dbReference type="Pfam" id="PF20866"/>
    </source>
</evidence>
<keyword evidence="2" id="KW-0548">Nucleotidyltransferase</keyword>
<dbReference type="EMBL" id="CP028349">
    <property type="protein sequence ID" value="AVV35853.1"/>
    <property type="molecule type" value="Genomic_DNA"/>
</dbReference>
<proteinExistence type="predicted"/>
<dbReference type="InterPro" id="IPR049180">
    <property type="entry name" value="MdcG_C"/>
</dbReference>
<feature type="domain" description="Phosphoribosyl-dephospho-CoA transferase MdcG C-terminal" evidence="3">
    <location>
        <begin position="95"/>
        <end position="198"/>
    </location>
</feature>
<dbReference type="NCBIfam" id="TIGR03135">
    <property type="entry name" value="malonate_mdcG"/>
    <property type="match status" value="1"/>
</dbReference>
<dbReference type="Pfam" id="PF10620">
    <property type="entry name" value="MdcG"/>
    <property type="match status" value="1"/>
</dbReference>
<feature type="domain" description="Phosphoribosyl-dephospho-CoA transferase MdcG N-terminal" evidence="4">
    <location>
        <begin position="5"/>
        <end position="76"/>
    </location>
</feature>
<dbReference type="InterPro" id="IPR048903">
    <property type="entry name" value="MdcG_N"/>
</dbReference>
<keyword evidence="1" id="KW-0808">Transferase</keyword>
<evidence type="ECO:0000256" key="2">
    <source>
        <dbReference type="ARBA" id="ARBA00022695"/>
    </source>
</evidence>
<dbReference type="Pfam" id="PF20866">
    <property type="entry name" value="MdcG_N"/>
    <property type="match status" value="1"/>
</dbReference>
<reference evidence="5 6" key="1">
    <citation type="journal article" date="2018" name="Int J Genomics">
        <title>Comparative Genomics Analysis of Plasmid pPV989-94 from a Clinical Isolate of Pantoea vagans PV989.</title>
        <authorList>
            <person name="Xu L."/>
            <person name="Yin M."/>
            <person name="Zhu T."/>
            <person name="Lu J."/>
            <person name="Bao Q."/>
        </authorList>
    </citation>
    <scope>NUCLEOTIDE SEQUENCE [LARGE SCALE GENOMIC DNA]</scope>
    <source>
        <strain evidence="5 6">PV989</strain>
    </source>
</reference>
<evidence type="ECO:0000313" key="5">
    <source>
        <dbReference type="EMBL" id="AVV35853.1"/>
    </source>
</evidence>
<dbReference type="NCBIfam" id="NF002332">
    <property type="entry name" value="PRK01293.1"/>
    <property type="match status" value="1"/>
</dbReference>
<dbReference type="AlphaFoldDB" id="A0AAN1NMP5"/>
<sequence>MSAPRPHDLLWLRHSDALAAVKESWVSPFWHPDLPVVVRRDHRESGLIPVGVRGERREQRAAGWISPADIVRMVTPERLAERTWLLDSPFTAYAPVRAAIALSETLWPWHWGITGSTGYALATQRLVLHAASDLDLVIRAPQPLAPDALQQWLTQTDALDCRVDTQVETPSGAFALNEWLREGRVLLKTDTGPILTASPWSRENP</sequence>
<gene>
    <name evidence="5" type="ORF">C9381_00925</name>
</gene>
<evidence type="ECO:0000313" key="6">
    <source>
        <dbReference type="Proteomes" id="UP000241538"/>
    </source>
</evidence>